<reference evidence="2 3" key="1">
    <citation type="submission" date="2021-03" db="EMBL/GenBank/DDBJ databases">
        <title>Complete genome sequence of Streptomyces cyanogenus S136, producer of anticancer angucycline landomycin A.</title>
        <authorList>
            <person name="Hrab P."/>
            <person name="Ruckert C."/>
            <person name="Busche T."/>
            <person name="Ostash I."/>
            <person name="Kalinowski J."/>
            <person name="Fedorenko V."/>
            <person name="Yushchuk O."/>
            <person name="Ostash B."/>
        </authorList>
    </citation>
    <scope>NUCLEOTIDE SEQUENCE [LARGE SCALE GENOMIC DNA]</scope>
    <source>
        <strain evidence="2 3">S136</strain>
    </source>
</reference>
<proteinExistence type="predicted"/>
<feature type="region of interest" description="Disordered" evidence="1">
    <location>
        <begin position="48"/>
        <end position="70"/>
    </location>
</feature>
<dbReference type="EMBL" id="CP071839">
    <property type="protein sequence ID" value="QTD96689.1"/>
    <property type="molecule type" value="Genomic_DNA"/>
</dbReference>
<gene>
    <name evidence="2" type="ORF">S1361_04965</name>
</gene>
<keyword evidence="3" id="KW-1185">Reference proteome</keyword>
<dbReference type="Proteomes" id="UP000663908">
    <property type="component" value="Chromosome"/>
</dbReference>
<sequence>MTSTPPGPSDAARYARGAGRMTLRCLRLLGRMLAQFGLLWIPVPPSLADDGRSRPPVRVKRDPGGPALYHPERLCPDIPLTALERALQRQLWVVDDEHPGNPPVTGGRA</sequence>
<evidence type="ECO:0000313" key="3">
    <source>
        <dbReference type="Proteomes" id="UP000663908"/>
    </source>
</evidence>
<dbReference type="InterPro" id="IPR045701">
    <property type="entry name" value="DUF6059"/>
</dbReference>
<organism evidence="2 3">
    <name type="scientific">Streptomyces cyanogenus</name>
    <dbReference type="NCBI Taxonomy" id="80860"/>
    <lineage>
        <taxon>Bacteria</taxon>
        <taxon>Bacillati</taxon>
        <taxon>Actinomycetota</taxon>
        <taxon>Actinomycetes</taxon>
        <taxon>Kitasatosporales</taxon>
        <taxon>Streptomycetaceae</taxon>
        <taxon>Streptomyces</taxon>
    </lineage>
</organism>
<accession>A0ABX7TP90</accession>
<feature type="compositionally biased region" description="Basic and acidic residues" evidence="1">
    <location>
        <begin position="49"/>
        <end position="63"/>
    </location>
</feature>
<name>A0ABX7TP90_STRCY</name>
<protein>
    <submittedName>
        <fullName evidence="2">Uncharacterized protein</fullName>
    </submittedName>
</protein>
<dbReference type="Pfam" id="PF19534">
    <property type="entry name" value="DUF6059"/>
    <property type="match status" value="1"/>
</dbReference>
<evidence type="ECO:0000313" key="2">
    <source>
        <dbReference type="EMBL" id="QTD96689.1"/>
    </source>
</evidence>
<dbReference type="RefSeq" id="WP_243769085.1">
    <property type="nucleotide sequence ID" value="NZ_CP071839.1"/>
</dbReference>
<evidence type="ECO:0000256" key="1">
    <source>
        <dbReference type="SAM" id="MobiDB-lite"/>
    </source>
</evidence>